<dbReference type="EMBL" id="JABSTQ010009980">
    <property type="protein sequence ID" value="KAG0424371.1"/>
    <property type="molecule type" value="Genomic_DNA"/>
</dbReference>
<comment type="caution">
    <text evidence="1">The sequence shown here is derived from an EMBL/GenBank/DDBJ whole genome shotgun (WGS) entry which is preliminary data.</text>
</comment>
<proteinExistence type="predicted"/>
<sequence length="365" mass="41811">MTFVRALLLTATALTALSASEKSLYHWSEDVPGFSRTRVLSDGERERRVHYGRLTAVETSVDLDQDNALVLRQVSDGSSFLQLILNRHQELVDCEYLKDPRAVSRFFRNLAEDFACAEHRSSLNRGNGSVLCELSSLSTPPSTNDTFRLIRSARDVGADWKELLDLRLLRRKCRKLHRQIRLALREQQGTAGKSHPDEPIVDTEDDAESPDGGSNQVEVPTAPKTSFKLLRKKRDLFLYPGTNWCGSGNSARKFTELGVNARADRCCRDHDHCPFTIEAFKKKFHLFNYRFHTVSHCECDERFRSCLKMGNNAASHMVGKLYFNIVQTKCFTFKKQDVCHRRSWWGKCVQRSREKVALLRDGMSF</sequence>
<dbReference type="Proteomes" id="UP000805193">
    <property type="component" value="Unassembled WGS sequence"/>
</dbReference>
<keyword evidence="2" id="KW-1185">Reference proteome</keyword>
<name>A0AC60PUS8_IXOPE</name>
<organism evidence="1 2">
    <name type="scientific">Ixodes persulcatus</name>
    <name type="common">Taiga tick</name>
    <dbReference type="NCBI Taxonomy" id="34615"/>
    <lineage>
        <taxon>Eukaryota</taxon>
        <taxon>Metazoa</taxon>
        <taxon>Ecdysozoa</taxon>
        <taxon>Arthropoda</taxon>
        <taxon>Chelicerata</taxon>
        <taxon>Arachnida</taxon>
        <taxon>Acari</taxon>
        <taxon>Parasitiformes</taxon>
        <taxon>Ixodida</taxon>
        <taxon>Ixodoidea</taxon>
        <taxon>Ixodidae</taxon>
        <taxon>Ixodinae</taxon>
        <taxon>Ixodes</taxon>
    </lineage>
</organism>
<accession>A0AC60PUS8</accession>
<gene>
    <name evidence="1" type="ORF">HPB47_028396</name>
</gene>
<evidence type="ECO:0000313" key="1">
    <source>
        <dbReference type="EMBL" id="KAG0424371.1"/>
    </source>
</evidence>
<protein>
    <submittedName>
        <fullName evidence="1">Uncharacterized protein</fullName>
    </submittedName>
</protein>
<evidence type="ECO:0000313" key="2">
    <source>
        <dbReference type="Proteomes" id="UP000805193"/>
    </source>
</evidence>
<reference evidence="1 2" key="1">
    <citation type="journal article" date="2020" name="Cell">
        <title>Large-Scale Comparative Analyses of Tick Genomes Elucidate Their Genetic Diversity and Vector Capacities.</title>
        <authorList>
            <consortium name="Tick Genome and Microbiome Consortium (TIGMIC)"/>
            <person name="Jia N."/>
            <person name="Wang J."/>
            <person name="Shi W."/>
            <person name="Du L."/>
            <person name="Sun Y."/>
            <person name="Zhan W."/>
            <person name="Jiang J.F."/>
            <person name="Wang Q."/>
            <person name="Zhang B."/>
            <person name="Ji P."/>
            <person name="Bell-Sakyi L."/>
            <person name="Cui X.M."/>
            <person name="Yuan T.T."/>
            <person name="Jiang B.G."/>
            <person name="Yang W.F."/>
            <person name="Lam T.T."/>
            <person name="Chang Q.C."/>
            <person name="Ding S.J."/>
            <person name="Wang X.J."/>
            <person name="Zhu J.G."/>
            <person name="Ruan X.D."/>
            <person name="Zhao L."/>
            <person name="Wei J.T."/>
            <person name="Ye R.Z."/>
            <person name="Que T.C."/>
            <person name="Du C.H."/>
            <person name="Zhou Y.H."/>
            <person name="Cheng J.X."/>
            <person name="Dai P.F."/>
            <person name="Guo W.B."/>
            <person name="Han X.H."/>
            <person name="Huang E.J."/>
            <person name="Li L.F."/>
            <person name="Wei W."/>
            <person name="Gao Y.C."/>
            <person name="Liu J.Z."/>
            <person name="Shao H.Z."/>
            <person name="Wang X."/>
            <person name="Wang C.C."/>
            <person name="Yang T.C."/>
            <person name="Huo Q.B."/>
            <person name="Li W."/>
            <person name="Chen H.Y."/>
            <person name="Chen S.E."/>
            <person name="Zhou L.G."/>
            <person name="Ni X.B."/>
            <person name="Tian J.H."/>
            <person name="Sheng Y."/>
            <person name="Liu T."/>
            <person name="Pan Y.S."/>
            <person name="Xia L.Y."/>
            <person name="Li J."/>
            <person name="Zhao F."/>
            <person name="Cao W.C."/>
        </authorList>
    </citation>
    <scope>NUCLEOTIDE SEQUENCE [LARGE SCALE GENOMIC DNA]</scope>
    <source>
        <strain evidence="1">Iper-2018</strain>
    </source>
</reference>